<keyword evidence="4" id="KW-1185">Reference proteome</keyword>
<keyword evidence="1" id="KW-0378">Hydrolase</keyword>
<dbReference type="EMBL" id="AP028215">
    <property type="protein sequence ID" value="BEI91455.1"/>
    <property type="molecule type" value="Genomic_DNA"/>
</dbReference>
<dbReference type="Gene3D" id="1.50.10.10">
    <property type="match status" value="1"/>
</dbReference>
<dbReference type="AlphaFoldDB" id="A0AA48QVL2"/>
<organism evidence="3 4">
    <name type="scientific">Cutaneotrichosporon cavernicola</name>
    <dbReference type="NCBI Taxonomy" id="279322"/>
    <lineage>
        <taxon>Eukaryota</taxon>
        <taxon>Fungi</taxon>
        <taxon>Dikarya</taxon>
        <taxon>Basidiomycota</taxon>
        <taxon>Agaricomycotina</taxon>
        <taxon>Tremellomycetes</taxon>
        <taxon>Trichosporonales</taxon>
        <taxon>Trichosporonaceae</taxon>
        <taxon>Cutaneotrichosporon</taxon>
    </lineage>
</organism>
<dbReference type="GO" id="GO:0052757">
    <property type="term" value="F:chondroitin hydrolase activity"/>
    <property type="evidence" value="ECO:0007669"/>
    <property type="project" value="TreeGrafter"/>
</dbReference>
<dbReference type="RefSeq" id="XP_060456720.1">
    <property type="nucleotide sequence ID" value="XM_060600092.1"/>
</dbReference>
<dbReference type="GeneID" id="85495325"/>
<dbReference type="InterPro" id="IPR052369">
    <property type="entry name" value="UG_Glycosaminoglycan_Hydrolase"/>
</dbReference>
<evidence type="ECO:0000256" key="2">
    <source>
        <dbReference type="ARBA" id="ARBA00038358"/>
    </source>
</evidence>
<evidence type="ECO:0000313" key="4">
    <source>
        <dbReference type="Proteomes" id="UP001233271"/>
    </source>
</evidence>
<evidence type="ECO:0000256" key="1">
    <source>
        <dbReference type="ARBA" id="ARBA00022801"/>
    </source>
</evidence>
<dbReference type="Proteomes" id="UP001233271">
    <property type="component" value="Chromosome 4"/>
</dbReference>
<gene>
    <name evidence="3" type="ORF">CcaverHIS019_0402750</name>
</gene>
<accession>A0AA48QVL2</accession>
<evidence type="ECO:0008006" key="5">
    <source>
        <dbReference type="Google" id="ProtNLM"/>
    </source>
</evidence>
<dbReference type="InterPro" id="IPR012341">
    <property type="entry name" value="6hp_glycosidase-like_sf"/>
</dbReference>
<evidence type="ECO:0000313" key="3">
    <source>
        <dbReference type="EMBL" id="BEI91455.1"/>
    </source>
</evidence>
<dbReference type="GO" id="GO:0000272">
    <property type="term" value="P:polysaccharide catabolic process"/>
    <property type="evidence" value="ECO:0007669"/>
    <property type="project" value="TreeGrafter"/>
</dbReference>
<sequence length="421" mass="47483">MDTLQSLPTSFPELYAVSDSIKVVEVANKYNPPDGTPITRIPEYTIPGEGGAYHCSKVETAWTQGFFPGLLWLMLERRRLLPASVDSSYSEDDIAHLARRYQESFRHKANPAINHDQGFRFQLSFGRDMDLTKSDESAVLIDAADSLVDRYSDKIGCIRSWDKMVRVGEPDVWRLDNQDEHYLVIIDNMMNLDLMYLATELTGDPKYAAIATRQAEMMQAAHVRPDGTTYHVVDFTDGSAHKGYTCQGYEDESCWSRGQAWGIYGFAQCALRTGRKDFLDTSRLLTDKFLDLLPESGVPWWDFDAPKPCPYDSSAATIAAAGMLILFRLLRSADPTAAEQYLARAFKLVRDTLRECKTAAASLTDGKVNWGTGEWETILQHSTINGNRFSARTMMDHGLVYADYYLAEFANEALKLRPRPN</sequence>
<dbReference type="PANTHER" id="PTHR36845:SF1">
    <property type="entry name" value="HYDROLASE, PUTATIVE (AFU_ORTHOLOGUE AFUA_7G05090)-RELATED"/>
    <property type="match status" value="1"/>
</dbReference>
<dbReference type="PANTHER" id="PTHR36845">
    <property type="entry name" value="HYDROLASE, PUTATIVE (AFU_ORTHOLOGUE AFUA_7G05090)-RELATED"/>
    <property type="match status" value="1"/>
</dbReference>
<dbReference type="InterPro" id="IPR008928">
    <property type="entry name" value="6-hairpin_glycosidase_sf"/>
</dbReference>
<protein>
    <recommendedName>
        <fullName evidence="5">Six-hairpin glycosidase</fullName>
    </recommendedName>
</protein>
<dbReference type="KEGG" id="ccac:CcaHIS019_0402750"/>
<reference evidence="3" key="1">
    <citation type="journal article" date="2023" name="BMC Genomics">
        <title>Chromosome-level genome assemblies of Cutaneotrichosporon spp. (Trichosporonales, Basidiomycota) reveal imbalanced evolution between nucleotide sequences and chromosome synteny.</title>
        <authorList>
            <person name="Kobayashi Y."/>
            <person name="Kayamori A."/>
            <person name="Aoki K."/>
            <person name="Shiwa Y."/>
            <person name="Matsutani M."/>
            <person name="Fujita N."/>
            <person name="Sugita T."/>
            <person name="Iwasaki W."/>
            <person name="Tanaka N."/>
            <person name="Takashima M."/>
        </authorList>
    </citation>
    <scope>NUCLEOTIDE SEQUENCE</scope>
    <source>
        <strain evidence="3">HIS019</strain>
    </source>
</reference>
<name>A0AA48QVL2_9TREE</name>
<proteinExistence type="inferred from homology"/>
<dbReference type="SUPFAM" id="SSF48208">
    <property type="entry name" value="Six-hairpin glycosidases"/>
    <property type="match status" value="1"/>
</dbReference>
<comment type="similarity">
    <text evidence="2">Belongs to the glycosyl hydrolase 88 family.</text>
</comment>